<organism evidence="1 2">
    <name type="scientific">Legionella oakridgensis</name>
    <dbReference type="NCBI Taxonomy" id="29423"/>
    <lineage>
        <taxon>Bacteria</taxon>
        <taxon>Pseudomonadati</taxon>
        <taxon>Pseudomonadota</taxon>
        <taxon>Gammaproteobacteria</taxon>
        <taxon>Legionellales</taxon>
        <taxon>Legionellaceae</taxon>
        <taxon>Legionella</taxon>
    </lineage>
</organism>
<reference evidence="1 2" key="1">
    <citation type="submission" date="2015-11" db="EMBL/GenBank/DDBJ databases">
        <title>Genomic analysis of 38 Legionella species identifies large and diverse effector repertoires.</title>
        <authorList>
            <person name="Burstein D."/>
            <person name="Amaro F."/>
            <person name="Zusman T."/>
            <person name="Lifshitz Z."/>
            <person name="Cohen O."/>
            <person name="Gilbert J.A."/>
            <person name="Pupko T."/>
            <person name="Shuman H.A."/>
            <person name="Segal G."/>
        </authorList>
    </citation>
    <scope>NUCLEOTIDE SEQUENCE [LARGE SCALE GENOMIC DNA]</scope>
    <source>
        <strain evidence="1 2">Oak Ridge-10</strain>
    </source>
</reference>
<proteinExistence type="predicted"/>
<dbReference type="EMBL" id="LNYP01000031">
    <property type="protein sequence ID" value="KTD37327.1"/>
    <property type="molecule type" value="Genomic_DNA"/>
</dbReference>
<sequence length="94" mass="10727">MSLELYRTHLDGLNLTDEEKSDLIEATTVLVANILNDLFSHGNEHKVSMYFIIPVPIKLGKRIIRSEERHGAMRLNVLAFDIVILTKHAIHSHL</sequence>
<dbReference type="Proteomes" id="UP000054858">
    <property type="component" value="Unassembled WGS sequence"/>
</dbReference>
<evidence type="ECO:0000313" key="1">
    <source>
        <dbReference type="EMBL" id="KTD37327.1"/>
    </source>
</evidence>
<accession>A0A0W0WYC4</accession>
<dbReference type="AlphaFoldDB" id="A0A0W0WYC4"/>
<dbReference type="PATRIC" id="fig|29423.5.peg.2588"/>
<comment type="caution">
    <text evidence="1">The sequence shown here is derived from an EMBL/GenBank/DDBJ whole genome shotgun (WGS) entry which is preliminary data.</text>
</comment>
<gene>
    <name evidence="1" type="ORF">Loak_2463</name>
</gene>
<name>A0A0W0WYC4_9GAMM</name>
<evidence type="ECO:0000313" key="2">
    <source>
        <dbReference type="Proteomes" id="UP000054858"/>
    </source>
</evidence>
<protein>
    <submittedName>
        <fullName evidence="1">Uncharacterized protein</fullName>
    </submittedName>
</protein>